<evidence type="ECO:0000313" key="5">
    <source>
        <dbReference type="Proteomes" id="UP000634136"/>
    </source>
</evidence>
<proteinExistence type="inferred from homology"/>
<dbReference type="PANTHER" id="PTHR48048">
    <property type="entry name" value="GLYCOSYLTRANSFERASE"/>
    <property type="match status" value="1"/>
</dbReference>
<gene>
    <name evidence="4" type="ORF">G2W53_018561</name>
</gene>
<sequence>MKELKKRGMVVKTWVDQREILGHGSVGGFVSHCRWNSVVEMAWYGLRILARPLNGD</sequence>
<dbReference type="Gene3D" id="3.40.50.2000">
    <property type="entry name" value="Glycogen Phosphorylase B"/>
    <property type="match status" value="1"/>
</dbReference>
<protein>
    <submittedName>
        <fullName evidence="4">UDP-glycosyltransferase 13-like</fullName>
    </submittedName>
</protein>
<evidence type="ECO:0000256" key="3">
    <source>
        <dbReference type="ARBA" id="ARBA00022679"/>
    </source>
</evidence>
<keyword evidence="5" id="KW-1185">Reference proteome</keyword>
<dbReference type="GO" id="GO:0035251">
    <property type="term" value="F:UDP-glucosyltransferase activity"/>
    <property type="evidence" value="ECO:0007669"/>
    <property type="project" value="InterPro"/>
</dbReference>
<dbReference type="Pfam" id="PF00201">
    <property type="entry name" value="UDPGT"/>
    <property type="match status" value="1"/>
</dbReference>
<dbReference type="Proteomes" id="UP000634136">
    <property type="component" value="Unassembled WGS sequence"/>
</dbReference>
<dbReference type="SUPFAM" id="SSF53756">
    <property type="entry name" value="UDP-Glycosyltransferase/glycogen phosphorylase"/>
    <property type="match status" value="1"/>
</dbReference>
<evidence type="ECO:0000313" key="4">
    <source>
        <dbReference type="EMBL" id="KAF7827397.1"/>
    </source>
</evidence>
<dbReference type="OrthoDB" id="1436213at2759"/>
<keyword evidence="2" id="KW-0328">Glycosyltransferase</keyword>
<comment type="similarity">
    <text evidence="1">Belongs to the UDP-glycosyltransferase family.</text>
</comment>
<dbReference type="InterPro" id="IPR050481">
    <property type="entry name" value="UDP-glycosyltransf_plant"/>
</dbReference>
<comment type="caution">
    <text evidence="4">The sequence shown here is derived from an EMBL/GenBank/DDBJ whole genome shotgun (WGS) entry which is preliminary data.</text>
</comment>
<name>A0A834TTZ1_9FABA</name>
<organism evidence="4 5">
    <name type="scientific">Senna tora</name>
    <dbReference type="NCBI Taxonomy" id="362788"/>
    <lineage>
        <taxon>Eukaryota</taxon>
        <taxon>Viridiplantae</taxon>
        <taxon>Streptophyta</taxon>
        <taxon>Embryophyta</taxon>
        <taxon>Tracheophyta</taxon>
        <taxon>Spermatophyta</taxon>
        <taxon>Magnoliopsida</taxon>
        <taxon>eudicotyledons</taxon>
        <taxon>Gunneridae</taxon>
        <taxon>Pentapetalae</taxon>
        <taxon>rosids</taxon>
        <taxon>fabids</taxon>
        <taxon>Fabales</taxon>
        <taxon>Fabaceae</taxon>
        <taxon>Caesalpinioideae</taxon>
        <taxon>Cassia clade</taxon>
        <taxon>Senna</taxon>
    </lineage>
</organism>
<dbReference type="PANTHER" id="PTHR48048:SF76">
    <property type="entry name" value="UDP-GLYCOSYLTRANSFERASE 708D1-LIKE"/>
    <property type="match status" value="1"/>
</dbReference>
<evidence type="ECO:0000256" key="1">
    <source>
        <dbReference type="ARBA" id="ARBA00009995"/>
    </source>
</evidence>
<evidence type="ECO:0000256" key="2">
    <source>
        <dbReference type="ARBA" id="ARBA00022676"/>
    </source>
</evidence>
<accession>A0A834TTZ1</accession>
<reference evidence="4" key="1">
    <citation type="submission" date="2020-09" db="EMBL/GenBank/DDBJ databases">
        <title>Genome-Enabled Discovery of Anthraquinone Biosynthesis in Senna tora.</title>
        <authorList>
            <person name="Kang S.-H."/>
            <person name="Pandey R.P."/>
            <person name="Lee C.-M."/>
            <person name="Sim J.-S."/>
            <person name="Jeong J.-T."/>
            <person name="Choi B.-S."/>
            <person name="Jung M."/>
            <person name="Ginzburg D."/>
            <person name="Zhao K."/>
            <person name="Won S.Y."/>
            <person name="Oh T.-J."/>
            <person name="Yu Y."/>
            <person name="Kim N.-H."/>
            <person name="Lee O.R."/>
            <person name="Lee T.-H."/>
            <person name="Bashyal P."/>
            <person name="Kim T.-S."/>
            <person name="Lee W.-H."/>
            <person name="Kawkins C."/>
            <person name="Kim C.-K."/>
            <person name="Kim J.S."/>
            <person name="Ahn B.O."/>
            <person name="Rhee S.Y."/>
            <person name="Sohng J.K."/>
        </authorList>
    </citation>
    <scope>NUCLEOTIDE SEQUENCE</scope>
    <source>
        <tissue evidence="4">Leaf</tissue>
    </source>
</reference>
<dbReference type="AlphaFoldDB" id="A0A834TTZ1"/>
<dbReference type="InterPro" id="IPR002213">
    <property type="entry name" value="UDP_glucos_trans"/>
</dbReference>
<keyword evidence="3 4" id="KW-0808">Transferase</keyword>
<dbReference type="EMBL" id="JAAIUW010000006">
    <property type="protein sequence ID" value="KAF7827397.1"/>
    <property type="molecule type" value="Genomic_DNA"/>
</dbReference>